<dbReference type="Proteomes" id="UP000320146">
    <property type="component" value="Unassembled WGS sequence"/>
</dbReference>
<evidence type="ECO:0000313" key="3">
    <source>
        <dbReference type="Proteomes" id="UP000320146"/>
    </source>
</evidence>
<comment type="caution">
    <text evidence="2">The sequence shown here is derived from an EMBL/GenBank/DDBJ whole genome shotgun (WGS) entry which is preliminary data.</text>
</comment>
<dbReference type="InterPro" id="IPR002575">
    <property type="entry name" value="Aminoglycoside_PTrfase"/>
</dbReference>
<sequence length="308" mass="35819">MNKNLKEITDWLSSVIGTQNFNLEPLREEASSRKYFRISTDEKTFVLVDNSENKEQAAKFLYSSKLLINSSVNIPETYAFSEDLRFMLIQDLGEHTLDAPSDVDDKEILLKALKQLSLIYFCDQDILKSCTKNSLFEQTEAFSEFCLEQGCNENEIKALESLREQLVEDLLNQQFIPVHNDFERRNLMIYRNELFVIDFQDLNVGPIGIDLASLLFEHDMDYPKELLEEVLSIHIRNSGLQIEADEMMNHIMVALSHRSMRIVGTFNNYFKNGKLLNRKKDIKKFLSRICLGLGYLEKPQLKIIEKIL</sequence>
<dbReference type="SUPFAM" id="SSF56112">
    <property type="entry name" value="Protein kinase-like (PK-like)"/>
    <property type="match status" value="1"/>
</dbReference>
<name>A0A520MT43_9GAMM</name>
<gene>
    <name evidence="2" type="ORF">EVA99_01680</name>
</gene>
<protein>
    <recommendedName>
        <fullName evidence="1">Aminoglycoside phosphotransferase domain-containing protein</fullName>
    </recommendedName>
</protein>
<proteinExistence type="predicted"/>
<dbReference type="Gene3D" id="3.90.1200.10">
    <property type="match status" value="1"/>
</dbReference>
<dbReference type="InterPro" id="IPR011009">
    <property type="entry name" value="Kinase-like_dom_sf"/>
</dbReference>
<dbReference type="Gene3D" id="3.30.200.20">
    <property type="entry name" value="Phosphorylase Kinase, domain 1"/>
    <property type="match status" value="1"/>
</dbReference>
<dbReference type="AlphaFoldDB" id="A0A520MT43"/>
<accession>A0A520MT43</accession>
<reference evidence="2 3" key="1">
    <citation type="submission" date="2019-02" db="EMBL/GenBank/DDBJ databases">
        <title>Prokaryotic population dynamics and viral predation in marine succession experiment using metagenomics: the confinement effect.</title>
        <authorList>
            <person name="Haro-Moreno J.M."/>
            <person name="Rodriguez-Valera F."/>
            <person name="Lopez-Perez M."/>
        </authorList>
    </citation>
    <scope>NUCLEOTIDE SEQUENCE [LARGE SCALE GENOMIC DNA]</scope>
    <source>
        <strain evidence="2">MED-G166</strain>
    </source>
</reference>
<dbReference type="EMBL" id="SHBL01000008">
    <property type="protein sequence ID" value="RZO24395.1"/>
    <property type="molecule type" value="Genomic_DNA"/>
</dbReference>
<evidence type="ECO:0000313" key="2">
    <source>
        <dbReference type="EMBL" id="RZO24395.1"/>
    </source>
</evidence>
<feature type="domain" description="Aminoglycoside phosphotransferase" evidence="1">
    <location>
        <begin position="23"/>
        <end position="230"/>
    </location>
</feature>
<evidence type="ECO:0000259" key="1">
    <source>
        <dbReference type="Pfam" id="PF01636"/>
    </source>
</evidence>
<organism evidence="2 3">
    <name type="scientific">SAR86 cluster bacterium</name>
    <dbReference type="NCBI Taxonomy" id="2030880"/>
    <lineage>
        <taxon>Bacteria</taxon>
        <taxon>Pseudomonadati</taxon>
        <taxon>Pseudomonadota</taxon>
        <taxon>Gammaproteobacteria</taxon>
        <taxon>SAR86 cluster</taxon>
    </lineage>
</organism>
<dbReference type="Pfam" id="PF01636">
    <property type="entry name" value="APH"/>
    <property type="match status" value="1"/>
</dbReference>